<evidence type="ECO:0000313" key="4">
    <source>
        <dbReference type="Proteomes" id="UP000515734"/>
    </source>
</evidence>
<evidence type="ECO:0000256" key="1">
    <source>
        <dbReference type="SAM" id="MobiDB-lite"/>
    </source>
</evidence>
<dbReference type="Pfam" id="PF18723">
    <property type="entry name" value="HMUDK_hel"/>
    <property type="match status" value="1"/>
</dbReference>
<evidence type="ECO:0000313" key="3">
    <source>
        <dbReference type="EMBL" id="BCI52223.1"/>
    </source>
</evidence>
<evidence type="ECO:0000259" key="2">
    <source>
        <dbReference type="Pfam" id="PF18723"/>
    </source>
</evidence>
<accession>A0A6S6NXZ9</accession>
<dbReference type="AlphaFoldDB" id="A0A6S6NXZ9"/>
<name>A0A6S6NXZ9_9MYCO</name>
<feature type="domain" description="5-hmdU DNA kinase helical" evidence="2">
    <location>
        <begin position="67"/>
        <end position="342"/>
    </location>
</feature>
<feature type="region of interest" description="Disordered" evidence="1">
    <location>
        <begin position="1"/>
        <end position="20"/>
    </location>
</feature>
<dbReference type="RefSeq" id="WP_232100556.1">
    <property type="nucleotide sequence ID" value="NZ_AP023287.1"/>
</dbReference>
<feature type="compositionally biased region" description="Low complexity" evidence="1">
    <location>
        <begin position="10"/>
        <end position="20"/>
    </location>
</feature>
<dbReference type="InterPro" id="IPR040684">
    <property type="entry name" value="HMUDK_hel"/>
</dbReference>
<sequence>MRRSTAGIHGQQAGAGQSSATDWMRIRTLNDATAHQDSVDDSIIQAPQGRYAAPQVTVCGRSLQTSPVFDTYWIFAARRQALYEARCGGVPWPWTDDPILRQFRFTNCYRAADRVSQFLINRVAYAGPQDYRNIVFRILLFKTFNRISTWQLLEDALGEIRWETYDFDTYNKILSSAFEGGARLYSAAYVVPPPTLGAVRKHANHLNLISHMIDDGVHDRITGAVSMADAFEVLRGYPAIGNFLGYQFLIDINYTTVLDFSENDFVVPGPGARDGIRKCFGPAANGIEAEVIRYMVDRQEEHFARLGLTFGGLRGRPLHLIDCQNLFCEVDKYARVAHPDVAGISGRRRIKQRYVSLPDPLSAWFPPKWGINNLETVKRADCQVLTPAVDM</sequence>
<reference evidence="3 4" key="1">
    <citation type="submission" date="2020-07" db="EMBL/GenBank/DDBJ databases">
        <title>Complete genome sequence of Mycolicibacterium litorale like strain isolated from cardiac implantable electronic device infection.</title>
        <authorList>
            <person name="Fukano H."/>
            <person name="Miyama H."/>
            <person name="Hoshino Y."/>
        </authorList>
    </citation>
    <scope>NUCLEOTIDE SEQUENCE [LARGE SCALE GENOMIC DNA]</scope>
    <source>
        <strain evidence="3 4">NIIDNTM18</strain>
    </source>
</reference>
<protein>
    <recommendedName>
        <fullName evidence="2">5-hmdU DNA kinase helical domain-containing protein</fullName>
    </recommendedName>
</protein>
<proteinExistence type="predicted"/>
<dbReference type="Proteomes" id="UP000515734">
    <property type="component" value="Chromosome"/>
</dbReference>
<dbReference type="EMBL" id="AP023287">
    <property type="protein sequence ID" value="BCI52223.1"/>
    <property type="molecule type" value="Genomic_DNA"/>
</dbReference>
<organism evidence="3 4">
    <name type="scientific">Mycolicibacterium litorale</name>
    <dbReference type="NCBI Taxonomy" id="758802"/>
    <lineage>
        <taxon>Bacteria</taxon>
        <taxon>Bacillati</taxon>
        <taxon>Actinomycetota</taxon>
        <taxon>Actinomycetes</taxon>
        <taxon>Mycobacteriales</taxon>
        <taxon>Mycobacteriaceae</taxon>
        <taxon>Mycolicibacterium</taxon>
    </lineage>
</organism>
<gene>
    <name evidence="3" type="ORF">NIIDNTM18_15010</name>
</gene>